<dbReference type="Proteomes" id="UP000238479">
    <property type="component" value="Chromosome 5"/>
</dbReference>
<dbReference type="EMBL" id="PDCK01000043">
    <property type="protein sequence ID" value="PRQ30375.1"/>
    <property type="molecule type" value="Genomic_DNA"/>
</dbReference>
<evidence type="ECO:0000313" key="2">
    <source>
        <dbReference type="EMBL" id="PRQ30375.1"/>
    </source>
</evidence>
<dbReference type="AlphaFoldDB" id="A0A2P6Q867"/>
<evidence type="ECO:0000313" key="3">
    <source>
        <dbReference type="Proteomes" id="UP000238479"/>
    </source>
</evidence>
<protein>
    <submittedName>
        <fullName evidence="2">Uncharacterized protein</fullName>
    </submittedName>
</protein>
<dbReference type="Gramene" id="PRQ30375">
    <property type="protein sequence ID" value="PRQ30375"/>
    <property type="gene ID" value="RchiOBHm_Chr5g0023961"/>
</dbReference>
<accession>A0A2P6Q867</accession>
<sequence>MVETLICTQNWLRSENVYLHHTPTIEEMELCEEAEREMLKMPCGAAMGSSRSGMLPPKSKTSSFQA</sequence>
<feature type="region of interest" description="Disordered" evidence="1">
    <location>
        <begin position="45"/>
        <end position="66"/>
    </location>
</feature>
<keyword evidence="3" id="KW-1185">Reference proteome</keyword>
<comment type="caution">
    <text evidence="2">The sequence shown here is derived from an EMBL/GenBank/DDBJ whole genome shotgun (WGS) entry which is preliminary data.</text>
</comment>
<evidence type="ECO:0000256" key="1">
    <source>
        <dbReference type="SAM" id="MobiDB-lite"/>
    </source>
</evidence>
<proteinExistence type="predicted"/>
<name>A0A2P6Q867_ROSCH</name>
<gene>
    <name evidence="2" type="ORF">RchiOBHm_Chr5g0023961</name>
</gene>
<reference evidence="2 3" key="1">
    <citation type="journal article" date="2018" name="Nat. Genet.">
        <title>The Rosa genome provides new insights in the design of modern roses.</title>
        <authorList>
            <person name="Bendahmane M."/>
        </authorList>
    </citation>
    <scope>NUCLEOTIDE SEQUENCE [LARGE SCALE GENOMIC DNA]</scope>
    <source>
        <strain evidence="3">cv. Old Blush</strain>
    </source>
</reference>
<organism evidence="2 3">
    <name type="scientific">Rosa chinensis</name>
    <name type="common">China rose</name>
    <dbReference type="NCBI Taxonomy" id="74649"/>
    <lineage>
        <taxon>Eukaryota</taxon>
        <taxon>Viridiplantae</taxon>
        <taxon>Streptophyta</taxon>
        <taxon>Embryophyta</taxon>
        <taxon>Tracheophyta</taxon>
        <taxon>Spermatophyta</taxon>
        <taxon>Magnoliopsida</taxon>
        <taxon>eudicotyledons</taxon>
        <taxon>Gunneridae</taxon>
        <taxon>Pentapetalae</taxon>
        <taxon>rosids</taxon>
        <taxon>fabids</taxon>
        <taxon>Rosales</taxon>
        <taxon>Rosaceae</taxon>
        <taxon>Rosoideae</taxon>
        <taxon>Rosoideae incertae sedis</taxon>
        <taxon>Rosa</taxon>
    </lineage>
</organism>